<sequence length="395" mass="42674">MDRKLSITTIVLSLLFATLGIAQPNIFDIKSFGGASHADITMAFTNAWKAACGSTTASKVMIPRGVYKMHAVDVKGPCKAPIEVQVDGTIQAPQNPDELNDAYQWIKFGYVDYFTLSGKGVFDGNGETAWRQNDCGKNSTCKRRSMNFGFNFLKHSIVRDITSKDSKNFHVNVLGCTNFTFDSVTITAPVTSINTDGIHIGRSTDVKVLNTNIATGDDCVSLGDGSRQITVQNVNCGPGHGISVGSLGKYPKEEAVEHVLVKNCTITNTDNGVRIKTWPSSPGTSPITDMHFEDIIMVNVLNPVIIDQEYCPWNQCSKLVPSKIKISKVIFKNIRGTSKTKDGVVLICSKSFPCDAVELNNVALTFNGAPVNAKCVNVKPILTGPTPKCTTAAEA</sequence>
<keyword evidence="7" id="KW-0961">Cell wall biogenesis/degradation</keyword>
<keyword evidence="5 9" id="KW-0378">Hydrolase</keyword>
<dbReference type="SMART" id="SM00710">
    <property type="entry name" value="PbH1"/>
    <property type="match status" value="5"/>
</dbReference>
<protein>
    <submittedName>
        <fullName evidence="11">Polygalacturonase</fullName>
        <ecNumber evidence="11">3.2.1.15</ecNumber>
    </submittedName>
</protein>
<comment type="similarity">
    <text evidence="2 9">Belongs to the glycosyl hydrolase 28 family.</text>
</comment>
<dbReference type="EC" id="3.2.1.15" evidence="11"/>
<dbReference type="InterPro" id="IPR000743">
    <property type="entry name" value="Glyco_hydro_28"/>
</dbReference>
<evidence type="ECO:0000256" key="3">
    <source>
        <dbReference type="ARBA" id="ARBA00022512"/>
    </source>
</evidence>
<dbReference type="InterPro" id="IPR011050">
    <property type="entry name" value="Pectin_lyase_fold/virulence"/>
</dbReference>
<gene>
    <name evidence="11" type="primary">PG3</name>
</gene>
<dbReference type="InterPro" id="IPR006626">
    <property type="entry name" value="PbH1"/>
</dbReference>
<name>O82019_MEDSA</name>
<dbReference type="GO" id="GO:0005975">
    <property type="term" value="P:carbohydrate metabolic process"/>
    <property type="evidence" value="ECO:0007669"/>
    <property type="project" value="InterPro"/>
</dbReference>
<keyword evidence="4" id="KW-0964">Secreted</keyword>
<dbReference type="InterPro" id="IPR012334">
    <property type="entry name" value="Pectin_lyas_fold"/>
</dbReference>
<feature type="signal peptide" evidence="10">
    <location>
        <begin position="1"/>
        <end position="22"/>
    </location>
</feature>
<dbReference type="PANTHER" id="PTHR31375">
    <property type="match status" value="1"/>
</dbReference>
<evidence type="ECO:0000256" key="2">
    <source>
        <dbReference type="ARBA" id="ARBA00008834"/>
    </source>
</evidence>
<dbReference type="GO" id="GO:0071555">
    <property type="term" value="P:cell wall organization"/>
    <property type="evidence" value="ECO:0007669"/>
    <property type="project" value="UniProtKB-KW"/>
</dbReference>
<reference evidence="11" key="1">
    <citation type="journal article" date="1998" name="Proc. Natl. Acad. Sci. U.S.A.">
        <title>MsPG3, a Medicago sativa polygalacturonase gene expressed during the alfalfa-Rhizobium meliloti interaction.</title>
        <authorList>
            <person name="Munoz J.A."/>
            <person name="Coronado C."/>
            <person name="Perez-Hormaeche J."/>
            <person name="Kondorosi A."/>
            <person name="Ratet P."/>
            <person name="Palomares A.J."/>
        </authorList>
    </citation>
    <scope>NUCLEOTIDE SEQUENCE</scope>
</reference>
<feature type="active site" evidence="8">
    <location>
        <position position="240"/>
    </location>
</feature>
<dbReference type="AlphaFoldDB" id="O82019"/>
<evidence type="ECO:0000256" key="4">
    <source>
        <dbReference type="ARBA" id="ARBA00022525"/>
    </source>
</evidence>
<evidence type="ECO:0000256" key="8">
    <source>
        <dbReference type="PROSITE-ProRule" id="PRU10052"/>
    </source>
</evidence>
<keyword evidence="10" id="KW-0732">Signal</keyword>
<proteinExistence type="inferred from homology"/>
<evidence type="ECO:0000313" key="11">
    <source>
        <dbReference type="EMBL" id="CAA72003.1"/>
    </source>
</evidence>
<feature type="chain" id="PRO_5004160203" evidence="10">
    <location>
        <begin position="23"/>
        <end position="395"/>
    </location>
</feature>
<dbReference type="PROSITE" id="PS00502">
    <property type="entry name" value="POLYGALACTURONASE"/>
    <property type="match status" value="1"/>
</dbReference>
<evidence type="ECO:0000256" key="9">
    <source>
        <dbReference type="RuleBase" id="RU361169"/>
    </source>
</evidence>
<evidence type="ECO:0000256" key="1">
    <source>
        <dbReference type="ARBA" id="ARBA00004191"/>
    </source>
</evidence>
<dbReference type="FunFam" id="2.160.20.10:FF:000004">
    <property type="entry name" value="Pectin lyase-like superfamily protein"/>
    <property type="match status" value="1"/>
</dbReference>
<evidence type="ECO:0000256" key="5">
    <source>
        <dbReference type="ARBA" id="ARBA00022801"/>
    </source>
</evidence>
<dbReference type="Pfam" id="PF00295">
    <property type="entry name" value="Glyco_hydro_28"/>
    <property type="match status" value="1"/>
</dbReference>
<keyword evidence="3" id="KW-0134">Cell wall</keyword>
<keyword evidence="6 9" id="KW-0326">Glycosidase</keyword>
<evidence type="ECO:0000256" key="10">
    <source>
        <dbReference type="SAM" id="SignalP"/>
    </source>
</evidence>
<dbReference type="PIR" id="T09654">
    <property type="entry name" value="T09654"/>
</dbReference>
<dbReference type="SUPFAM" id="SSF51126">
    <property type="entry name" value="Pectin lyase-like"/>
    <property type="match status" value="1"/>
</dbReference>
<organism evidence="11">
    <name type="scientific">Medicago sativa</name>
    <name type="common">Alfalfa</name>
    <dbReference type="NCBI Taxonomy" id="3879"/>
    <lineage>
        <taxon>Eukaryota</taxon>
        <taxon>Viridiplantae</taxon>
        <taxon>Streptophyta</taxon>
        <taxon>Embryophyta</taxon>
        <taxon>Tracheophyta</taxon>
        <taxon>Spermatophyta</taxon>
        <taxon>Magnoliopsida</taxon>
        <taxon>eudicotyledons</taxon>
        <taxon>Gunneridae</taxon>
        <taxon>Pentapetalae</taxon>
        <taxon>rosids</taxon>
        <taxon>fabids</taxon>
        <taxon>Fabales</taxon>
        <taxon>Fabaceae</taxon>
        <taxon>Papilionoideae</taxon>
        <taxon>50 kb inversion clade</taxon>
        <taxon>NPAAA clade</taxon>
        <taxon>Hologalegina</taxon>
        <taxon>IRL clade</taxon>
        <taxon>Trifolieae</taxon>
        <taxon>Medicago</taxon>
    </lineage>
</organism>
<dbReference type="CAZy" id="GH28">
    <property type="family name" value="Glycoside Hydrolase Family 28"/>
</dbReference>
<dbReference type="EMBL" id="Y11118">
    <property type="protein sequence ID" value="CAA72003.1"/>
    <property type="molecule type" value="Genomic_DNA"/>
</dbReference>
<accession>O82019</accession>
<evidence type="ECO:0000256" key="6">
    <source>
        <dbReference type="ARBA" id="ARBA00023295"/>
    </source>
</evidence>
<dbReference type="GO" id="GO:0004650">
    <property type="term" value="F:polygalacturonase activity"/>
    <property type="evidence" value="ECO:0007669"/>
    <property type="project" value="UniProtKB-EC"/>
</dbReference>
<comment type="subcellular location">
    <subcellularLocation>
        <location evidence="1">Secreted</location>
        <location evidence="1">Cell wall</location>
    </subcellularLocation>
</comment>
<evidence type="ECO:0000256" key="7">
    <source>
        <dbReference type="ARBA" id="ARBA00023316"/>
    </source>
</evidence>
<dbReference type="Gene3D" id="2.160.20.10">
    <property type="entry name" value="Single-stranded right-handed beta-helix, Pectin lyase-like"/>
    <property type="match status" value="1"/>
</dbReference>